<dbReference type="RefSeq" id="WP_067146722.1">
    <property type="nucleotide sequence ID" value="NZ_CP014265.1"/>
</dbReference>
<feature type="transmembrane region" description="Helical" evidence="1">
    <location>
        <begin position="57"/>
        <end position="78"/>
    </location>
</feature>
<sequence length="110" mass="12360">MEELYIMIYILVFIIGSIAGLLLSYKKHMEPFIISEIDVLTLVLAIVGWFLLLNHGLIGFISSVILLSLAFFFIGLTIGRRPGYGRMETAVAIFIAVVVWILTSGFLFKF</sequence>
<evidence type="ECO:0000313" key="4">
    <source>
        <dbReference type="Proteomes" id="UP000066376"/>
    </source>
</evidence>
<dbReference type="EMBL" id="FOTL01000019">
    <property type="protein sequence ID" value="SFL56752.1"/>
    <property type="molecule type" value="Genomic_DNA"/>
</dbReference>
<dbReference type="Proteomes" id="UP000183442">
    <property type="component" value="Unassembled WGS sequence"/>
</dbReference>
<dbReference type="GeneID" id="28489199"/>
<reference evidence="5" key="4">
    <citation type="submission" date="2016-10" db="EMBL/GenBank/DDBJ databases">
        <authorList>
            <person name="Varghese N."/>
        </authorList>
    </citation>
    <scope>NUCLEOTIDE SEQUENCE [LARGE SCALE GENOMIC DNA]</scope>
    <source>
        <strain evidence="5">DSM 16632</strain>
    </source>
</reference>
<feature type="transmembrane region" description="Helical" evidence="1">
    <location>
        <begin position="32"/>
        <end position="51"/>
    </location>
</feature>
<reference evidence="2 4" key="1">
    <citation type="journal article" date="2016" name="Genome Announc.">
        <title>Draft Genome Sequence of the Rumen Methanogen Methanobrevibacter olleyae YLM1.</title>
        <authorList>
            <person name="Kelly W.J."/>
            <person name="Li D."/>
            <person name="Lambie S.C."/>
            <person name="Cox F."/>
            <person name="Attwood G.T."/>
            <person name="Altermann E."/>
            <person name="Leahy S.C."/>
        </authorList>
    </citation>
    <scope>NUCLEOTIDE SEQUENCE [LARGE SCALE GENOMIC DNA]</scope>
    <source>
        <strain evidence="2 4">YLM1</strain>
    </source>
</reference>
<keyword evidence="1" id="KW-0812">Transmembrane</keyword>
<feature type="transmembrane region" description="Helical" evidence="1">
    <location>
        <begin position="90"/>
        <end position="108"/>
    </location>
</feature>
<evidence type="ECO:0000313" key="5">
    <source>
        <dbReference type="Proteomes" id="UP000183442"/>
    </source>
</evidence>
<keyword evidence="1" id="KW-1133">Transmembrane helix</keyword>
<gene>
    <name evidence="3" type="ORF">SAMN02910297_01229</name>
    <name evidence="2" type="ORF">YLM1_0899</name>
</gene>
<keyword evidence="4" id="KW-1185">Reference proteome</keyword>
<reference evidence="4" key="2">
    <citation type="submission" date="2016-02" db="EMBL/GenBank/DDBJ databases">
        <title>The draft genome sequence of the rumen methanogen Methanobrevibacter olleyae YLM1.</title>
        <authorList>
            <consortium name="New Zealand Agricultural Greenhouse Gas Research Centre/Pastoral Greenhouse Gas Research Consortium"/>
            <person name="Kelly W.J."/>
            <person name="Li D."/>
            <person name="Lambie S.C."/>
            <person name="Attwood G.T."/>
            <person name="Altermann E."/>
            <person name="Leahy S.C."/>
        </authorList>
    </citation>
    <scope>NUCLEOTIDE SEQUENCE [LARGE SCALE GENOMIC DNA]</scope>
    <source>
        <strain evidence="4">YLM1</strain>
    </source>
</reference>
<accession>A0A126R083</accession>
<evidence type="ECO:0000313" key="2">
    <source>
        <dbReference type="EMBL" id="AMK15456.1"/>
    </source>
</evidence>
<dbReference type="OrthoDB" id="64436at2157"/>
<reference evidence="3" key="3">
    <citation type="submission" date="2016-10" db="EMBL/GenBank/DDBJ databases">
        <authorList>
            <person name="de Groot N.N."/>
        </authorList>
    </citation>
    <scope>NUCLEOTIDE SEQUENCE [LARGE SCALE GENOMIC DNA]</scope>
    <source>
        <strain evidence="3">DSM 16632</strain>
    </source>
</reference>
<protein>
    <submittedName>
        <fullName evidence="2 3">Energy-converting hydrogenase A subunit L</fullName>
    </submittedName>
</protein>
<dbReference type="Pfam" id="PF09877">
    <property type="entry name" value="EhaL"/>
    <property type="match status" value="1"/>
</dbReference>
<feature type="transmembrane region" description="Helical" evidence="1">
    <location>
        <begin position="6"/>
        <end position="25"/>
    </location>
</feature>
<organism evidence="2 4">
    <name type="scientific">Methanobrevibacter olleyae</name>
    <dbReference type="NCBI Taxonomy" id="294671"/>
    <lineage>
        <taxon>Archaea</taxon>
        <taxon>Methanobacteriati</taxon>
        <taxon>Methanobacteriota</taxon>
        <taxon>Methanomada group</taxon>
        <taxon>Methanobacteria</taxon>
        <taxon>Methanobacteriales</taxon>
        <taxon>Methanobacteriaceae</taxon>
        <taxon>Methanobrevibacter</taxon>
    </lineage>
</organism>
<dbReference type="EMBL" id="CP014265">
    <property type="protein sequence ID" value="AMK15456.1"/>
    <property type="molecule type" value="Genomic_DNA"/>
</dbReference>
<dbReference type="STRING" id="294671.YLM1_0899"/>
<dbReference type="KEGG" id="mol:YLM1_0899"/>
<keyword evidence="1" id="KW-0472">Membrane</keyword>
<dbReference type="AlphaFoldDB" id="A0A126R083"/>
<dbReference type="Proteomes" id="UP000066376">
    <property type="component" value="Chromosome"/>
</dbReference>
<dbReference type="InterPro" id="IPR019211">
    <property type="entry name" value="EhaL"/>
</dbReference>
<dbReference type="PATRIC" id="fig|294671.3.peg.942"/>
<name>A0A126R083_METOL</name>
<evidence type="ECO:0000313" key="3">
    <source>
        <dbReference type="EMBL" id="SFL56752.1"/>
    </source>
</evidence>
<evidence type="ECO:0000256" key="1">
    <source>
        <dbReference type="SAM" id="Phobius"/>
    </source>
</evidence>
<proteinExistence type="predicted"/>